<organism evidence="10">
    <name type="scientific">Chaetomium thermophilum (strain DSM 1495 / CBS 144.50 / IMI 039719)</name>
    <name type="common">Thermochaetoides thermophila</name>
    <dbReference type="NCBI Taxonomy" id="759272"/>
    <lineage>
        <taxon>Eukaryota</taxon>
        <taxon>Fungi</taxon>
        <taxon>Dikarya</taxon>
        <taxon>Ascomycota</taxon>
        <taxon>Pezizomycotina</taxon>
        <taxon>Sordariomycetes</taxon>
        <taxon>Sordariomycetidae</taxon>
        <taxon>Sordariales</taxon>
        <taxon>Chaetomiaceae</taxon>
        <taxon>Thermochaetoides</taxon>
    </lineage>
</organism>
<dbReference type="GeneID" id="18259350"/>
<evidence type="ECO:0000256" key="5">
    <source>
        <dbReference type="ARBA" id="ARBA00023136"/>
    </source>
</evidence>
<dbReference type="EMBL" id="GL988045">
    <property type="protein sequence ID" value="EGS18705.1"/>
    <property type="molecule type" value="Genomic_DNA"/>
</dbReference>
<feature type="domain" description="WSC" evidence="8">
    <location>
        <begin position="37"/>
        <end position="148"/>
    </location>
</feature>
<evidence type="ECO:0000256" key="6">
    <source>
        <dbReference type="ARBA" id="ARBA00023180"/>
    </source>
</evidence>
<protein>
    <recommendedName>
        <fullName evidence="8">WSC domain-containing protein</fullName>
    </recommendedName>
</protein>
<evidence type="ECO:0000256" key="2">
    <source>
        <dbReference type="ARBA" id="ARBA00022692"/>
    </source>
</evidence>
<keyword evidence="6" id="KW-0325">Glycoprotein</keyword>
<keyword evidence="10" id="KW-1185">Reference proteome</keyword>
<evidence type="ECO:0000313" key="9">
    <source>
        <dbReference type="EMBL" id="EGS18705.1"/>
    </source>
</evidence>
<evidence type="ECO:0000256" key="3">
    <source>
        <dbReference type="ARBA" id="ARBA00022729"/>
    </source>
</evidence>
<dbReference type="HOGENOM" id="CLU_116866_0_0_1"/>
<dbReference type="PROSITE" id="PS51212">
    <property type="entry name" value="WSC"/>
    <property type="match status" value="1"/>
</dbReference>
<evidence type="ECO:0000256" key="7">
    <source>
        <dbReference type="SAM" id="SignalP"/>
    </source>
</evidence>
<dbReference type="OrthoDB" id="5985073at2759"/>
<dbReference type="RefSeq" id="XP_006695650.1">
    <property type="nucleotide sequence ID" value="XM_006695587.1"/>
</dbReference>
<dbReference type="eggNOG" id="KOG4157">
    <property type="taxonomic scope" value="Eukaryota"/>
</dbReference>
<keyword evidence="3 7" id="KW-0732">Signal</keyword>
<reference evidence="9 10" key="1">
    <citation type="journal article" date="2011" name="Cell">
        <title>Insight into structure and assembly of the nuclear pore complex by utilizing the genome of a eukaryotic thermophile.</title>
        <authorList>
            <person name="Amlacher S."/>
            <person name="Sarges P."/>
            <person name="Flemming D."/>
            <person name="van Noort V."/>
            <person name="Kunze R."/>
            <person name="Devos D.P."/>
            <person name="Arumugam M."/>
            <person name="Bork P."/>
            <person name="Hurt E."/>
        </authorList>
    </citation>
    <scope>NUCLEOTIDE SEQUENCE [LARGE SCALE GENOMIC DNA]</scope>
    <source>
        <strain evidence="10">DSM 1495 / CBS 144.50 / IMI 039719</strain>
    </source>
</reference>
<dbReference type="GO" id="GO:0005886">
    <property type="term" value="C:plasma membrane"/>
    <property type="evidence" value="ECO:0007669"/>
    <property type="project" value="TreeGrafter"/>
</dbReference>
<keyword evidence="4" id="KW-1133">Transmembrane helix</keyword>
<dbReference type="PANTHER" id="PTHR24269:SF16">
    <property type="entry name" value="PROTEIN SLG1"/>
    <property type="match status" value="1"/>
</dbReference>
<feature type="chain" id="PRO_5003409053" description="WSC domain-containing protein" evidence="7">
    <location>
        <begin position="23"/>
        <end position="172"/>
    </location>
</feature>
<feature type="signal peptide" evidence="7">
    <location>
        <begin position="1"/>
        <end position="22"/>
    </location>
</feature>
<dbReference type="PANTHER" id="PTHR24269">
    <property type="entry name" value="KREMEN PROTEIN"/>
    <property type="match status" value="1"/>
</dbReference>
<evidence type="ECO:0000259" key="8">
    <source>
        <dbReference type="PROSITE" id="PS51212"/>
    </source>
</evidence>
<name>G0SDV4_CHATD</name>
<keyword evidence="5" id="KW-0472">Membrane</keyword>
<dbReference type="InterPro" id="IPR051836">
    <property type="entry name" value="Kremen_rcpt"/>
</dbReference>
<evidence type="ECO:0000256" key="4">
    <source>
        <dbReference type="ARBA" id="ARBA00022989"/>
    </source>
</evidence>
<gene>
    <name evidence="9" type="ORF">CTHT_0053120</name>
</gene>
<keyword evidence="2" id="KW-0812">Transmembrane</keyword>
<dbReference type="InterPro" id="IPR002889">
    <property type="entry name" value="WSC_carb-bd"/>
</dbReference>
<dbReference type="OMA" id="RECWCAQ"/>
<evidence type="ECO:0000256" key="1">
    <source>
        <dbReference type="ARBA" id="ARBA00004167"/>
    </source>
</evidence>
<dbReference type="KEGG" id="cthr:CTHT_0053120"/>
<dbReference type="Pfam" id="PF01822">
    <property type="entry name" value="WSC"/>
    <property type="match status" value="1"/>
</dbReference>
<proteinExistence type="predicted"/>
<evidence type="ECO:0000313" key="10">
    <source>
        <dbReference type="Proteomes" id="UP000008066"/>
    </source>
</evidence>
<accession>G0SDV4</accession>
<comment type="subcellular location">
    <subcellularLocation>
        <location evidence="1">Membrane</location>
        <topology evidence="1">Single-pass membrane protein</topology>
    </subcellularLocation>
</comment>
<sequence length="172" mass="18396">MHSFLTPFLFFILLLTPILTLAQQQKPSIYIPPSKSGYTYLGCYNETTDLPDTAGLRALNGGKNVVKPGEMTVNMCLEFCSTGAGDSKGGNTAMFEYVGLEYSRECWCARSLSGLSEKFPDDACNLPCDGNATQICGGNLKLTVYKAGTMKSLASLSAAGLAAVMTMISILF</sequence>
<dbReference type="AlphaFoldDB" id="G0SDV4"/>
<dbReference type="Proteomes" id="UP000008066">
    <property type="component" value="Unassembled WGS sequence"/>
</dbReference>
<dbReference type="SMART" id="SM00321">
    <property type="entry name" value="WSC"/>
    <property type="match status" value="1"/>
</dbReference>